<dbReference type="PANTHER" id="PTHR37305:SF1">
    <property type="entry name" value="MEMBRANE PROTEIN"/>
    <property type="match status" value="1"/>
</dbReference>
<name>A0A8J3QPU5_9ACTN</name>
<accession>A0A8J3QPU5</accession>
<dbReference type="EMBL" id="BONZ01000021">
    <property type="protein sequence ID" value="GIH14057.1"/>
    <property type="molecule type" value="Genomic_DNA"/>
</dbReference>
<dbReference type="GO" id="GO:0140359">
    <property type="term" value="F:ABC-type transporter activity"/>
    <property type="evidence" value="ECO:0007669"/>
    <property type="project" value="InterPro"/>
</dbReference>
<protein>
    <submittedName>
        <fullName evidence="2">ABC transporter permease</fullName>
    </submittedName>
</protein>
<dbReference type="Pfam" id="PF12730">
    <property type="entry name" value="ABC2_membrane_4"/>
    <property type="match status" value="1"/>
</dbReference>
<feature type="transmembrane region" description="Helical" evidence="1">
    <location>
        <begin position="82"/>
        <end position="103"/>
    </location>
</feature>
<proteinExistence type="predicted"/>
<keyword evidence="1" id="KW-0472">Membrane</keyword>
<feature type="transmembrane region" description="Helical" evidence="1">
    <location>
        <begin position="40"/>
        <end position="62"/>
    </location>
</feature>
<dbReference type="GO" id="GO:0005886">
    <property type="term" value="C:plasma membrane"/>
    <property type="evidence" value="ECO:0007669"/>
    <property type="project" value="UniProtKB-SubCell"/>
</dbReference>
<evidence type="ECO:0000256" key="1">
    <source>
        <dbReference type="SAM" id="Phobius"/>
    </source>
</evidence>
<dbReference type="Proteomes" id="UP000642748">
    <property type="component" value="Unassembled WGS sequence"/>
</dbReference>
<feature type="transmembrane region" description="Helical" evidence="1">
    <location>
        <begin position="169"/>
        <end position="193"/>
    </location>
</feature>
<reference evidence="2" key="1">
    <citation type="submission" date="2021-01" db="EMBL/GenBank/DDBJ databases">
        <title>Whole genome shotgun sequence of Rugosimonospora africana NBRC 104875.</title>
        <authorList>
            <person name="Komaki H."/>
            <person name="Tamura T."/>
        </authorList>
    </citation>
    <scope>NUCLEOTIDE SEQUENCE</scope>
    <source>
        <strain evidence="2">NBRC 104875</strain>
    </source>
</reference>
<organism evidence="2 3">
    <name type="scientific">Rugosimonospora africana</name>
    <dbReference type="NCBI Taxonomy" id="556532"/>
    <lineage>
        <taxon>Bacteria</taxon>
        <taxon>Bacillati</taxon>
        <taxon>Actinomycetota</taxon>
        <taxon>Actinomycetes</taxon>
        <taxon>Micromonosporales</taxon>
        <taxon>Micromonosporaceae</taxon>
        <taxon>Rugosimonospora</taxon>
    </lineage>
</organism>
<dbReference type="AlphaFoldDB" id="A0A8J3QPU5"/>
<keyword evidence="1" id="KW-1133">Transmembrane helix</keyword>
<feature type="transmembrane region" description="Helical" evidence="1">
    <location>
        <begin position="200"/>
        <end position="221"/>
    </location>
</feature>
<gene>
    <name evidence="2" type="ORF">Raf01_22290</name>
</gene>
<comment type="caution">
    <text evidence="2">The sequence shown here is derived from an EMBL/GenBank/DDBJ whole genome shotgun (WGS) entry which is preliminary data.</text>
</comment>
<keyword evidence="1" id="KW-0812">Transmembrane</keyword>
<dbReference type="PANTHER" id="PTHR37305">
    <property type="entry name" value="INTEGRAL MEMBRANE PROTEIN-RELATED"/>
    <property type="match status" value="1"/>
</dbReference>
<evidence type="ECO:0000313" key="3">
    <source>
        <dbReference type="Proteomes" id="UP000642748"/>
    </source>
</evidence>
<sequence>MTAATAAPVATGFDDRRTRTTIWHVIRSEWTKIWSVRSTFWTLLSLVLVTIGLSALIAWGASSNFDKMNPQDRAHFDVAGSAMSGLVLGQLAIAVLGAMVITGEYSTGGIKATLTAVPARMRVLFAKWLVFGVVATVVGEITAFGAFYISMIFWSHHDMAAHLNDPGVLRAIIGGGLYVLASGMVGLTVGVLIRHTGGAIATAVGLLFVAPILTNLLPGTWGKDISKYFLSNAGQHVSDVVHVAGNLSPWTGYVVMSVEWVVPLLIGAWLMKRRDA</sequence>
<keyword evidence="3" id="KW-1185">Reference proteome</keyword>
<feature type="transmembrane region" description="Helical" evidence="1">
    <location>
        <begin position="250"/>
        <end position="271"/>
    </location>
</feature>
<feature type="transmembrane region" description="Helical" evidence="1">
    <location>
        <begin position="124"/>
        <end position="149"/>
    </location>
</feature>
<dbReference type="RefSeq" id="WP_203917727.1">
    <property type="nucleotide sequence ID" value="NZ_BONZ01000021.1"/>
</dbReference>
<evidence type="ECO:0000313" key="2">
    <source>
        <dbReference type="EMBL" id="GIH14057.1"/>
    </source>
</evidence>